<dbReference type="Proteomes" id="UP000230709">
    <property type="component" value="Chromosome"/>
</dbReference>
<accession>A0A2D2D1T9</accession>
<dbReference type="EMBL" id="CP023737">
    <property type="protein sequence ID" value="ATQ68819.1"/>
    <property type="molecule type" value="Genomic_DNA"/>
</dbReference>
<evidence type="ECO:0000313" key="3">
    <source>
        <dbReference type="Proteomes" id="UP000230709"/>
    </source>
</evidence>
<protein>
    <recommendedName>
        <fullName evidence="1">Peptidase S74 domain-containing protein</fullName>
    </recommendedName>
</protein>
<name>A0A2D2D1T9_METT3</name>
<dbReference type="Pfam" id="PF13884">
    <property type="entry name" value="Peptidase_S74"/>
    <property type="match status" value="1"/>
</dbReference>
<proteinExistence type="predicted"/>
<dbReference type="RefSeq" id="WP_003613588.1">
    <property type="nucleotide sequence ID" value="NZ_ADVE02000001.1"/>
</dbReference>
<sequence length="143" mass="16190">MSEDRDHQTEKALAHELDDTKLLGFEQVEIVADHAVSPADAIGLVFNKRGELPSDRRLKTDIVSIGETENGLKLYRFRYIGDDREFCGLMAQDLLADERYRDAVALNKEGYYYCVDYAAVGLESLVTNEMRQAGERAMRLAAR</sequence>
<dbReference type="InterPro" id="IPR030392">
    <property type="entry name" value="S74_ICA"/>
</dbReference>
<reference evidence="3" key="1">
    <citation type="submission" date="2017-10" db="EMBL/GenBank/DDBJ databases">
        <title>Completed PacBio SMRT sequence of Methylosinus trichosporium OB3b reveals presence of a third large plasmid.</title>
        <authorList>
            <person name="Charles T.C."/>
            <person name="Lynch M.D.J."/>
            <person name="Heil J.R."/>
            <person name="Cheng J."/>
        </authorList>
    </citation>
    <scope>NUCLEOTIDE SEQUENCE [LARGE SCALE GENOMIC DNA]</scope>
    <source>
        <strain evidence="3">OB3b</strain>
    </source>
</reference>
<evidence type="ECO:0000259" key="1">
    <source>
        <dbReference type="Pfam" id="PF13884"/>
    </source>
</evidence>
<keyword evidence="3" id="KW-1185">Reference proteome</keyword>
<feature type="domain" description="Peptidase S74" evidence="1">
    <location>
        <begin position="54"/>
        <end position="95"/>
    </location>
</feature>
<dbReference type="AlphaFoldDB" id="A0A2D2D1T9"/>
<dbReference type="STRING" id="595536.GCA_000178815_02426"/>
<evidence type="ECO:0000313" key="2">
    <source>
        <dbReference type="EMBL" id="ATQ68819.1"/>
    </source>
</evidence>
<organism evidence="2 3">
    <name type="scientific">Methylosinus trichosporium (strain ATCC 35070 / NCIMB 11131 / UNIQEM 75 / OB3b)</name>
    <dbReference type="NCBI Taxonomy" id="595536"/>
    <lineage>
        <taxon>Bacteria</taxon>
        <taxon>Pseudomonadati</taxon>
        <taxon>Pseudomonadota</taxon>
        <taxon>Alphaproteobacteria</taxon>
        <taxon>Hyphomicrobiales</taxon>
        <taxon>Methylocystaceae</taxon>
        <taxon>Methylosinus</taxon>
    </lineage>
</organism>
<dbReference type="KEGG" id="mtw:CQW49_13705"/>
<gene>
    <name evidence="2" type="ORF">CQW49_13705</name>
</gene>